<evidence type="ECO:0000313" key="8">
    <source>
        <dbReference type="Proteomes" id="UP000326289"/>
    </source>
</evidence>
<name>A0A5N6JF51_9EURO</name>
<accession>A0A5N6JF51</accession>
<evidence type="ECO:0000259" key="6">
    <source>
        <dbReference type="Pfam" id="PF04116"/>
    </source>
</evidence>
<feature type="domain" description="Fatty acid hydroxylase" evidence="6">
    <location>
        <begin position="165"/>
        <end position="282"/>
    </location>
</feature>
<evidence type="ECO:0000256" key="5">
    <source>
        <dbReference type="SAM" id="Phobius"/>
    </source>
</evidence>
<evidence type="ECO:0000256" key="2">
    <source>
        <dbReference type="ARBA" id="ARBA00022692"/>
    </source>
</evidence>
<keyword evidence="2 5" id="KW-0812">Transmembrane</keyword>
<dbReference type="PANTHER" id="PTHR11863">
    <property type="entry name" value="STEROL DESATURASE"/>
    <property type="match status" value="1"/>
</dbReference>
<dbReference type="EMBL" id="ML732772">
    <property type="protein sequence ID" value="KAB8277492.1"/>
    <property type="molecule type" value="Genomic_DNA"/>
</dbReference>
<dbReference type="InterPro" id="IPR006694">
    <property type="entry name" value="Fatty_acid_hydroxylase"/>
</dbReference>
<feature type="transmembrane region" description="Helical" evidence="5">
    <location>
        <begin position="121"/>
        <end position="142"/>
    </location>
</feature>
<dbReference type="GO" id="GO:0005506">
    <property type="term" value="F:iron ion binding"/>
    <property type="evidence" value="ECO:0007669"/>
    <property type="project" value="InterPro"/>
</dbReference>
<gene>
    <name evidence="7" type="ORF">BDV30DRAFT_234823</name>
</gene>
<comment type="subcellular location">
    <subcellularLocation>
        <location evidence="1">Membrane</location>
    </subcellularLocation>
</comment>
<feature type="transmembrane region" description="Helical" evidence="5">
    <location>
        <begin position="162"/>
        <end position="179"/>
    </location>
</feature>
<dbReference type="AlphaFoldDB" id="A0A5N6JF51"/>
<feature type="transmembrane region" description="Helical" evidence="5">
    <location>
        <begin position="83"/>
        <end position="101"/>
    </location>
</feature>
<proteinExistence type="predicted"/>
<dbReference type="Pfam" id="PF04116">
    <property type="entry name" value="FA_hydroxylase"/>
    <property type="match status" value="1"/>
</dbReference>
<dbReference type="GO" id="GO:0016491">
    <property type="term" value="F:oxidoreductase activity"/>
    <property type="evidence" value="ECO:0007669"/>
    <property type="project" value="InterPro"/>
</dbReference>
<keyword evidence="4 5" id="KW-0472">Membrane</keyword>
<dbReference type="GO" id="GO:0016020">
    <property type="term" value="C:membrane"/>
    <property type="evidence" value="ECO:0007669"/>
    <property type="project" value="UniProtKB-SubCell"/>
</dbReference>
<dbReference type="GO" id="GO:0008610">
    <property type="term" value="P:lipid biosynthetic process"/>
    <property type="evidence" value="ECO:0007669"/>
    <property type="project" value="InterPro"/>
</dbReference>
<feature type="transmembrane region" description="Helical" evidence="5">
    <location>
        <begin position="57"/>
        <end position="77"/>
    </location>
</feature>
<evidence type="ECO:0000313" key="7">
    <source>
        <dbReference type="EMBL" id="KAB8277492.1"/>
    </source>
</evidence>
<protein>
    <recommendedName>
        <fullName evidence="6">Fatty acid hydroxylase domain-containing protein</fullName>
    </recommendedName>
</protein>
<evidence type="ECO:0000256" key="4">
    <source>
        <dbReference type="ARBA" id="ARBA00023136"/>
    </source>
</evidence>
<evidence type="ECO:0000256" key="1">
    <source>
        <dbReference type="ARBA" id="ARBA00004370"/>
    </source>
</evidence>
<evidence type="ECO:0000256" key="3">
    <source>
        <dbReference type="ARBA" id="ARBA00022989"/>
    </source>
</evidence>
<sequence length="300" mass="35611">MDLIFNYLDPLIIDSVYDSFRSSLQLRLCSTSHSLSFCSVITDSKLWCRESIYRQSLSIFIVTWFVHWLDLVEPLLIKLTERLSSSVFFLLLGTVCHYLYFDKALTRHPKYHKNQIRHEIYDSLLSLFGLNVLTVPIFVAQVRGYAKLYDFGSGKVPLWYEFGQFLFFVLFSDTCMYWLHRIFHINFLFNLMHKKHHQYIIPTPFSAYAFDPLEAYIMSLPIYAYSFLWPMSREAQLIVFVTTNIWTILLHDNRDQFHTVHHKNVKLNFGQFLTLWDQLGGTYADPEKYFAGRREGRVKT</sequence>
<reference evidence="7 8" key="1">
    <citation type="submission" date="2019-04" db="EMBL/GenBank/DDBJ databases">
        <title>Fungal friends and foes A comparative genomics study of 23 Aspergillus species from section Flavi.</title>
        <authorList>
            <consortium name="DOE Joint Genome Institute"/>
            <person name="Kjaerbolling I."/>
            <person name="Vesth T.C."/>
            <person name="Frisvad J.C."/>
            <person name="Nybo J.L."/>
            <person name="Theobald S."/>
            <person name="Kildgaard S."/>
            <person name="Petersen T.I."/>
            <person name="Kuo A."/>
            <person name="Sato A."/>
            <person name="Lyhne E.K."/>
            <person name="Kogle M.E."/>
            <person name="Wiebenga A."/>
            <person name="Kun R.S."/>
            <person name="Lubbers R.J."/>
            <person name="Makela M.R."/>
            <person name="Barry K."/>
            <person name="Chovatia M."/>
            <person name="Clum A."/>
            <person name="Daum C."/>
            <person name="Haridas S."/>
            <person name="He G."/>
            <person name="LaButti K."/>
            <person name="Lipzen A."/>
            <person name="Mondo S."/>
            <person name="Pangilinan J."/>
            <person name="Riley R."/>
            <person name="Salamov A."/>
            <person name="Simmons B.A."/>
            <person name="Magnuson J.K."/>
            <person name="Henrissat B."/>
            <person name="Mortensen U.H."/>
            <person name="Larsen T.O."/>
            <person name="De vries R.P."/>
            <person name="Grigoriev I.V."/>
            <person name="Machida M."/>
            <person name="Baker S.E."/>
            <person name="Andersen M.R."/>
        </authorList>
    </citation>
    <scope>NUCLEOTIDE SEQUENCE [LARGE SCALE GENOMIC DNA]</scope>
    <source>
        <strain evidence="7 8">CBS 117635</strain>
    </source>
</reference>
<dbReference type="Proteomes" id="UP000326289">
    <property type="component" value="Unassembled WGS sequence"/>
</dbReference>
<keyword evidence="8" id="KW-1185">Reference proteome</keyword>
<organism evidence="7 8">
    <name type="scientific">Aspergillus minisclerotigenes</name>
    <dbReference type="NCBI Taxonomy" id="656917"/>
    <lineage>
        <taxon>Eukaryota</taxon>
        <taxon>Fungi</taxon>
        <taxon>Dikarya</taxon>
        <taxon>Ascomycota</taxon>
        <taxon>Pezizomycotina</taxon>
        <taxon>Eurotiomycetes</taxon>
        <taxon>Eurotiomycetidae</taxon>
        <taxon>Eurotiales</taxon>
        <taxon>Aspergillaceae</taxon>
        <taxon>Aspergillus</taxon>
        <taxon>Aspergillus subgen. Circumdati</taxon>
    </lineage>
</organism>
<dbReference type="InterPro" id="IPR050307">
    <property type="entry name" value="Sterol_Desaturase_Related"/>
</dbReference>
<keyword evidence="3 5" id="KW-1133">Transmembrane helix</keyword>